<dbReference type="EMBL" id="JADBEB010000001">
    <property type="protein sequence ID" value="MBE1486452.1"/>
    <property type="molecule type" value="Genomic_DNA"/>
</dbReference>
<name>A0A927QX96_9ACTN</name>
<feature type="region of interest" description="Disordered" evidence="1">
    <location>
        <begin position="50"/>
        <end position="125"/>
    </location>
</feature>
<reference evidence="3" key="1">
    <citation type="submission" date="2020-10" db="EMBL/GenBank/DDBJ databases">
        <title>Sequencing the genomes of 1000 actinobacteria strains.</title>
        <authorList>
            <person name="Klenk H.-P."/>
        </authorList>
    </citation>
    <scope>NUCLEOTIDE SEQUENCE</scope>
    <source>
        <strain evidence="3">DSM 46832</strain>
    </source>
</reference>
<sequence length="203" mass="21461">MRILRVVLLLPVALAALVGCSPAREPLTALAVLDGKPTIVSVACASSHSTTSIHVREDRSTPPTGLSPSTGTTNPPTADPNPPTSPSAPSGGPSAPGSATADADSPSWSISSTDPQPVSEIELLGPPPAGWKLDHSNLHQLQPDVWYAIAAYGFRDSITLKFTTDVFEKLDAEHVLAPVGNRKQEIMTRSKFERNAKDVCPRR</sequence>
<evidence type="ECO:0000313" key="3">
    <source>
        <dbReference type="EMBL" id="MBE1486452.1"/>
    </source>
</evidence>
<feature type="compositionally biased region" description="Low complexity" evidence="1">
    <location>
        <begin position="61"/>
        <end position="76"/>
    </location>
</feature>
<dbReference type="PROSITE" id="PS51257">
    <property type="entry name" value="PROKAR_LIPOPROTEIN"/>
    <property type="match status" value="1"/>
</dbReference>
<accession>A0A927QX96</accession>
<gene>
    <name evidence="3" type="ORF">H4W31_002090</name>
</gene>
<protein>
    <submittedName>
        <fullName evidence="3">Uncharacterized protein</fullName>
    </submittedName>
</protein>
<proteinExistence type="predicted"/>
<dbReference type="RefSeq" id="WP_192766472.1">
    <property type="nucleotide sequence ID" value="NZ_JADBEB010000001.1"/>
</dbReference>
<keyword evidence="2" id="KW-0732">Signal</keyword>
<feature type="chain" id="PRO_5037565826" evidence="2">
    <location>
        <begin position="24"/>
        <end position="203"/>
    </location>
</feature>
<feature type="compositionally biased region" description="Low complexity" evidence="1">
    <location>
        <begin position="87"/>
        <end position="107"/>
    </location>
</feature>
<comment type="caution">
    <text evidence="3">The sequence shown here is derived from an EMBL/GenBank/DDBJ whole genome shotgun (WGS) entry which is preliminary data.</text>
</comment>
<feature type="signal peptide" evidence="2">
    <location>
        <begin position="1"/>
        <end position="23"/>
    </location>
</feature>
<evidence type="ECO:0000256" key="2">
    <source>
        <dbReference type="SAM" id="SignalP"/>
    </source>
</evidence>
<organism evidence="3 4">
    <name type="scientific">Plantactinospora soyae</name>
    <dbReference type="NCBI Taxonomy" id="1544732"/>
    <lineage>
        <taxon>Bacteria</taxon>
        <taxon>Bacillati</taxon>
        <taxon>Actinomycetota</taxon>
        <taxon>Actinomycetes</taxon>
        <taxon>Micromonosporales</taxon>
        <taxon>Micromonosporaceae</taxon>
        <taxon>Plantactinospora</taxon>
    </lineage>
</organism>
<dbReference type="Proteomes" id="UP000649753">
    <property type="component" value="Unassembled WGS sequence"/>
</dbReference>
<evidence type="ECO:0000313" key="4">
    <source>
        <dbReference type="Proteomes" id="UP000649753"/>
    </source>
</evidence>
<feature type="compositionally biased region" description="Pro residues" evidence="1">
    <location>
        <begin position="77"/>
        <end position="86"/>
    </location>
</feature>
<keyword evidence="4" id="KW-1185">Reference proteome</keyword>
<dbReference type="AlphaFoldDB" id="A0A927QX96"/>
<evidence type="ECO:0000256" key="1">
    <source>
        <dbReference type="SAM" id="MobiDB-lite"/>
    </source>
</evidence>